<dbReference type="RefSeq" id="WP_189533643.1">
    <property type="nucleotide sequence ID" value="NZ_BMYX01000009.1"/>
</dbReference>
<gene>
    <name evidence="2" type="ORF">GCM10011289_18810</name>
</gene>
<organism evidence="2 3">
    <name type="scientific">Paludibacterium paludis</name>
    <dbReference type="NCBI Taxonomy" id="1225769"/>
    <lineage>
        <taxon>Bacteria</taxon>
        <taxon>Pseudomonadati</taxon>
        <taxon>Pseudomonadota</taxon>
        <taxon>Betaproteobacteria</taxon>
        <taxon>Neisseriales</taxon>
        <taxon>Chromobacteriaceae</taxon>
        <taxon>Paludibacterium</taxon>
    </lineage>
</organism>
<keyword evidence="3" id="KW-1185">Reference proteome</keyword>
<dbReference type="Gene3D" id="1.20.120.520">
    <property type="entry name" value="nmb1532 protein domain like"/>
    <property type="match status" value="1"/>
</dbReference>
<dbReference type="Pfam" id="PF01814">
    <property type="entry name" value="Hemerythrin"/>
    <property type="match status" value="1"/>
</dbReference>
<dbReference type="CDD" id="cd12108">
    <property type="entry name" value="Hr-like"/>
    <property type="match status" value="1"/>
</dbReference>
<name>A0A918UA74_9NEIS</name>
<reference evidence="2" key="2">
    <citation type="submission" date="2020-09" db="EMBL/GenBank/DDBJ databases">
        <authorList>
            <person name="Sun Q."/>
            <person name="Kim S."/>
        </authorList>
    </citation>
    <scope>NUCLEOTIDE SEQUENCE</scope>
    <source>
        <strain evidence="2">KCTC 32182</strain>
    </source>
</reference>
<comment type="caution">
    <text evidence="2">The sequence shown here is derived from an EMBL/GenBank/DDBJ whole genome shotgun (WGS) entry which is preliminary data.</text>
</comment>
<dbReference type="EMBL" id="BMYX01000009">
    <property type="protein sequence ID" value="GGY15697.1"/>
    <property type="molecule type" value="Genomic_DNA"/>
</dbReference>
<feature type="domain" description="Hemerythrin-like" evidence="1">
    <location>
        <begin position="16"/>
        <end position="149"/>
    </location>
</feature>
<reference evidence="2" key="1">
    <citation type="journal article" date="2014" name="Int. J. Syst. Evol. Microbiol.">
        <title>Complete genome sequence of Corynebacterium casei LMG S-19264T (=DSM 44701T), isolated from a smear-ripened cheese.</title>
        <authorList>
            <consortium name="US DOE Joint Genome Institute (JGI-PGF)"/>
            <person name="Walter F."/>
            <person name="Albersmeier A."/>
            <person name="Kalinowski J."/>
            <person name="Ruckert C."/>
        </authorList>
    </citation>
    <scope>NUCLEOTIDE SEQUENCE</scope>
    <source>
        <strain evidence="2">KCTC 32182</strain>
    </source>
</reference>
<evidence type="ECO:0000313" key="3">
    <source>
        <dbReference type="Proteomes" id="UP000645257"/>
    </source>
</evidence>
<evidence type="ECO:0000259" key="1">
    <source>
        <dbReference type="Pfam" id="PF01814"/>
    </source>
</evidence>
<accession>A0A918UA74</accession>
<protein>
    <recommendedName>
        <fullName evidence="1">Hemerythrin-like domain-containing protein</fullName>
    </recommendedName>
</protein>
<sequence length="174" mass="19699">MTLDPFNRPAPGFDEPLEMLLACHDKIRRFCDQLDKLPPYIDENGVNETAKQAIDGVIRYFDQAGPSHHADEEEELFPILLARVPSAAPKLEQLSAEHGYLHSCWNAIRDDLAALRNGDSSVISRIEIQEFVRLYREHAAIEEAWLIPTADAVLTPTEKRLAGEHMAQRRKTNS</sequence>
<dbReference type="AlphaFoldDB" id="A0A918UA74"/>
<proteinExistence type="predicted"/>
<evidence type="ECO:0000313" key="2">
    <source>
        <dbReference type="EMBL" id="GGY15697.1"/>
    </source>
</evidence>
<dbReference type="InterPro" id="IPR012312">
    <property type="entry name" value="Hemerythrin-like"/>
</dbReference>
<dbReference type="Proteomes" id="UP000645257">
    <property type="component" value="Unassembled WGS sequence"/>
</dbReference>